<dbReference type="RefSeq" id="WP_143341586.1">
    <property type="nucleotide sequence ID" value="NZ_FUKJ01000259.1"/>
</dbReference>
<keyword evidence="3" id="KW-1185">Reference proteome</keyword>
<sequence>MNKHSKLFFPISVVAFALYSVQALSAVPPVDVKGVPALATCAPSAPNQQVLHFDKIIFIIKEKLLAASTIDQNQLSALPLNSELDIKVKDNPRTVADLKGKILTFLGAALDEKNRLKIQVIDVEYAVICAKPLN</sequence>
<proteinExistence type="predicted"/>
<dbReference type="EMBL" id="FUKJ01000259">
    <property type="protein sequence ID" value="SJM93448.1"/>
    <property type="molecule type" value="Genomic_DNA"/>
</dbReference>
<evidence type="ECO:0000313" key="2">
    <source>
        <dbReference type="EMBL" id="SJM93448.1"/>
    </source>
</evidence>
<dbReference type="Proteomes" id="UP000195442">
    <property type="component" value="Unassembled WGS sequence"/>
</dbReference>
<evidence type="ECO:0000256" key="1">
    <source>
        <dbReference type="SAM" id="SignalP"/>
    </source>
</evidence>
<feature type="chain" id="PRO_5012706761" evidence="1">
    <location>
        <begin position="26"/>
        <end position="134"/>
    </location>
</feature>
<accession>A0A1R4HB14</accession>
<gene>
    <name evidence="2" type="ORF">CRENPOLYSF2_3310002</name>
</gene>
<protein>
    <submittedName>
        <fullName evidence="2">Uncharacterized protein</fullName>
    </submittedName>
</protein>
<organism evidence="2 3">
    <name type="scientific">Crenothrix polyspora</name>
    <dbReference type="NCBI Taxonomy" id="360316"/>
    <lineage>
        <taxon>Bacteria</taxon>
        <taxon>Pseudomonadati</taxon>
        <taxon>Pseudomonadota</taxon>
        <taxon>Gammaproteobacteria</taxon>
        <taxon>Methylococcales</taxon>
        <taxon>Crenotrichaceae</taxon>
        <taxon>Crenothrix</taxon>
    </lineage>
</organism>
<keyword evidence="1" id="KW-0732">Signal</keyword>
<dbReference type="AlphaFoldDB" id="A0A1R4HB14"/>
<dbReference type="OrthoDB" id="5570119at2"/>
<reference evidence="3" key="1">
    <citation type="submission" date="2017-02" db="EMBL/GenBank/DDBJ databases">
        <authorList>
            <person name="Daims H."/>
        </authorList>
    </citation>
    <scope>NUCLEOTIDE SEQUENCE [LARGE SCALE GENOMIC DNA]</scope>
</reference>
<evidence type="ECO:0000313" key="3">
    <source>
        <dbReference type="Proteomes" id="UP000195442"/>
    </source>
</evidence>
<name>A0A1R4HB14_9GAMM</name>
<feature type="signal peptide" evidence="1">
    <location>
        <begin position="1"/>
        <end position="25"/>
    </location>
</feature>